<feature type="transmembrane region" description="Helical" evidence="6">
    <location>
        <begin position="28"/>
        <end position="54"/>
    </location>
</feature>
<dbReference type="PANTHER" id="PTHR33406:SF13">
    <property type="entry name" value="MEMBRANE PROTEIN YDFJ"/>
    <property type="match status" value="1"/>
</dbReference>
<dbReference type="Proteomes" id="UP000256541">
    <property type="component" value="Unassembled WGS sequence"/>
</dbReference>
<accession>A0A3E0VQ52</accession>
<comment type="subcellular location">
    <subcellularLocation>
        <location evidence="1">Cell membrane</location>
        <topology evidence="1">Multi-pass membrane protein</topology>
    </subcellularLocation>
</comment>
<evidence type="ECO:0000256" key="5">
    <source>
        <dbReference type="ARBA" id="ARBA00023136"/>
    </source>
</evidence>
<keyword evidence="3 6" id="KW-0812">Transmembrane</keyword>
<evidence type="ECO:0000256" key="3">
    <source>
        <dbReference type="ARBA" id="ARBA00022692"/>
    </source>
</evidence>
<dbReference type="AlphaFoldDB" id="A0A3E0VQ52"/>
<dbReference type="RefSeq" id="WP_116413075.1">
    <property type="nucleotide sequence ID" value="NZ_NBXB01000052.1"/>
</dbReference>
<sequence>MTLLEKPVAPWAPDEPPRKPLFARLGEWCARFGWIVVTAWIIVLVGTTLASSALGGSFNAQFSLPNSPAQIGADLLATHTSSGSSAPVNPNAPSGEIVFHVSNGSLTDSTAAIESSITALRSTATVASVSDPLSVVSPDGRVAVATITYDTSVTALDQSTATSTDQAMTGARSSGVAVDYGGDLATAAQPSTNSTAELIGIGVAVLILLFAFGSVLATLVPVLSAVIGVFAGVATLGIFSAWYQFPNEGPTIALMMGLGIGIDYALFLTTRFRQLILDGLDPREAVGRTVASSGRAIVIAATTVVISLAGLYASGIFYIGQLGISASITVTVAALAAITLVPAMLGIAGKRIDKLKVRRTPIAEPSGESSGWNRYARAIGRHPVVYLTSALLLLLVLAVPTLSLQIGSPGVRALPVTSTERVASETIDRGFGAGYQSPLTVVVNAAGQTDAQLSQTATTLQSALSGTAGVASVTAFAPTPDKALLVGKIIPSTGATDSATSTLITTLNQAVLPTALAGSGAIGYVTGSAASNLALQSAVGASLPIVLLVVVAAAILLILLTFRSPVLALKAGLINLLSIAASYGILVAVFQWGWGSSLLGIPQGIPIVSFVPMLMFAIIFGLSMDYEVFLLSRIRESWLKTGLNSVSIAHGLTVTGRIITCAAVIMACVFFSFVIMPSATIKMLGLGLGISVLIDATIVRLVIVPTAMQLFGKANWWTPKWLDKFLPHLEP</sequence>
<protein>
    <recommendedName>
        <fullName evidence="7">SSD domain-containing protein</fullName>
    </recommendedName>
</protein>
<feature type="transmembrane region" description="Helical" evidence="6">
    <location>
        <begin position="607"/>
        <end position="631"/>
    </location>
</feature>
<feature type="transmembrane region" description="Helical" evidence="6">
    <location>
        <begin position="384"/>
        <end position="406"/>
    </location>
</feature>
<feature type="transmembrane region" description="Helical" evidence="6">
    <location>
        <begin position="681"/>
        <end position="703"/>
    </location>
</feature>
<evidence type="ECO:0000256" key="4">
    <source>
        <dbReference type="ARBA" id="ARBA00022989"/>
    </source>
</evidence>
<dbReference type="InterPro" id="IPR050545">
    <property type="entry name" value="Mycobact_MmpL"/>
</dbReference>
<evidence type="ECO:0000256" key="6">
    <source>
        <dbReference type="SAM" id="Phobius"/>
    </source>
</evidence>
<feature type="transmembrane region" description="Helical" evidence="6">
    <location>
        <begin position="574"/>
        <end position="595"/>
    </location>
</feature>
<gene>
    <name evidence="8" type="ORF">B7R22_17865</name>
</gene>
<feature type="transmembrane region" description="Helical" evidence="6">
    <location>
        <begin position="226"/>
        <end position="245"/>
    </location>
</feature>
<evidence type="ECO:0000313" key="8">
    <source>
        <dbReference type="EMBL" id="RFA11775.1"/>
    </source>
</evidence>
<evidence type="ECO:0000313" key="9">
    <source>
        <dbReference type="Proteomes" id="UP000256541"/>
    </source>
</evidence>
<feature type="transmembrane region" description="Helical" evidence="6">
    <location>
        <begin position="251"/>
        <end position="268"/>
    </location>
</feature>
<feature type="transmembrane region" description="Helical" evidence="6">
    <location>
        <begin position="326"/>
        <end position="349"/>
    </location>
</feature>
<dbReference type="OrthoDB" id="7051771at2"/>
<feature type="transmembrane region" description="Helical" evidence="6">
    <location>
        <begin position="198"/>
        <end position="219"/>
    </location>
</feature>
<keyword evidence="2" id="KW-1003">Cell membrane</keyword>
<feature type="transmembrane region" description="Helical" evidence="6">
    <location>
        <begin position="297"/>
        <end position="320"/>
    </location>
</feature>
<dbReference type="PANTHER" id="PTHR33406">
    <property type="entry name" value="MEMBRANE PROTEIN MJ1562-RELATED"/>
    <property type="match status" value="1"/>
</dbReference>
<keyword evidence="5 6" id="KW-0472">Membrane</keyword>
<evidence type="ECO:0000256" key="2">
    <source>
        <dbReference type="ARBA" id="ARBA00022475"/>
    </source>
</evidence>
<dbReference type="InterPro" id="IPR004869">
    <property type="entry name" value="MMPL_dom"/>
</dbReference>
<dbReference type="SUPFAM" id="SSF82866">
    <property type="entry name" value="Multidrug efflux transporter AcrB transmembrane domain"/>
    <property type="match status" value="2"/>
</dbReference>
<feature type="transmembrane region" description="Helical" evidence="6">
    <location>
        <begin position="652"/>
        <end position="675"/>
    </location>
</feature>
<evidence type="ECO:0000259" key="7">
    <source>
        <dbReference type="PROSITE" id="PS50156"/>
    </source>
</evidence>
<feature type="domain" description="SSD" evidence="7">
    <location>
        <begin position="216"/>
        <end position="347"/>
    </location>
</feature>
<name>A0A3E0VQ52_9MICO</name>
<dbReference type="EMBL" id="NBXB01000052">
    <property type="protein sequence ID" value="RFA11775.1"/>
    <property type="molecule type" value="Genomic_DNA"/>
</dbReference>
<organism evidence="8 9">
    <name type="scientific">Subtercola boreus</name>
    <dbReference type="NCBI Taxonomy" id="120213"/>
    <lineage>
        <taxon>Bacteria</taxon>
        <taxon>Bacillati</taxon>
        <taxon>Actinomycetota</taxon>
        <taxon>Actinomycetes</taxon>
        <taxon>Micrococcales</taxon>
        <taxon>Microbacteriaceae</taxon>
        <taxon>Subtercola</taxon>
    </lineage>
</organism>
<dbReference type="Pfam" id="PF03176">
    <property type="entry name" value="MMPL"/>
    <property type="match status" value="2"/>
</dbReference>
<dbReference type="Gene3D" id="1.20.1640.10">
    <property type="entry name" value="Multidrug efflux transporter AcrB transmembrane domain"/>
    <property type="match status" value="2"/>
</dbReference>
<proteinExistence type="predicted"/>
<dbReference type="InterPro" id="IPR000731">
    <property type="entry name" value="SSD"/>
</dbReference>
<feature type="transmembrane region" description="Helical" evidence="6">
    <location>
        <begin position="541"/>
        <end position="562"/>
    </location>
</feature>
<reference evidence="8 9" key="1">
    <citation type="submission" date="2017-04" db="EMBL/GenBank/DDBJ databases">
        <title>Comparative genome analysis of Subtercola boreus.</title>
        <authorList>
            <person name="Cho Y.-J."/>
            <person name="Cho A."/>
            <person name="Kim O.-S."/>
            <person name="Lee J.-I."/>
        </authorList>
    </citation>
    <scope>NUCLEOTIDE SEQUENCE [LARGE SCALE GENOMIC DNA]</scope>
    <source>
        <strain evidence="8 9">P27479</strain>
    </source>
</reference>
<keyword evidence="4 6" id="KW-1133">Transmembrane helix</keyword>
<comment type="caution">
    <text evidence="8">The sequence shown here is derived from an EMBL/GenBank/DDBJ whole genome shotgun (WGS) entry which is preliminary data.</text>
</comment>
<dbReference type="PROSITE" id="PS50156">
    <property type="entry name" value="SSD"/>
    <property type="match status" value="1"/>
</dbReference>
<dbReference type="GO" id="GO:0005886">
    <property type="term" value="C:plasma membrane"/>
    <property type="evidence" value="ECO:0007669"/>
    <property type="project" value="UniProtKB-SubCell"/>
</dbReference>
<evidence type="ECO:0000256" key="1">
    <source>
        <dbReference type="ARBA" id="ARBA00004651"/>
    </source>
</evidence>